<dbReference type="Pfam" id="PF12937">
    <property type="entry name" value="F-box-like"/>
    <property type="match status" value="1"/>
</dbReference>
<dbReference type="Gene3D" id="1.20.1280.50">
    <property type="match status" value="1"/>
</dbReference>
<dbReference type="InterPro" id="IPR001810">
    <property type="entry name" value="F-box_dom"/>
</dbReference>
<accession>A0AAE0UGH5</accession>
<feature type="region of interest" description="Disordered" evidence="1">
    <location>
        <begin position="1"/>
        <end position="50"/>
    </location>
</feature>
<organism evidence="3 4">
    <name type="scientific">Sordaria brevicollis</name>
    <dbReference type="NCBI Taxonomy" id="83679"/>
    <lineage>
        <taxon>Eukaryota</taxon>
        <taxon>Fungi</taxon>
        <taxon>Dikarya</taxon>
        <taxon>Ascomycota</taxon>
        <taxon>Pezizomycotina</taxon>
        <taxon>Sordariomycetes</taxon>
        <taxon>Sordariomycetidae</taxon>
        <taxon>Sordariales</taxon>
        <taxon>Sordariaceae</taxon>
        <taxon>Sordaria</taxon>
    </lineage>
</organism>
<dbReference type="Gene3D" id="3.80.10.10">
    <property type="entry name" value="Ribonuclease Inhibitor"/>
    <property type="match status" value="1"/>
</dbReference>
<keyword evidence="4" id="KW-1185">Reference proteome</keyword>
<reference evidence="3" key="1">
    <citation type="journal article" date="2023" name="Mol. Phylogenet. Evol.">
        <title>Genome-scale phylogeny and comparative genomics of the fungal order Sordariales.</title>
        <authorList>
            <person name="Hensen N."/>
            <person name="Bonometti L."/>
            <person name="Westerberg I."/>
            <person name="Brannstrom I.O."/>
            <person name="Guillou S."/>
            <person name="Cros-Aarteil S."/>
            <person name="Calhoun S."/>
            <person name="Haridas S."/>
            <person name="Kuo A."/>
            <person name="Mondo S."/>
            <person name="Pangilinan J."/>
            <person name="Riley R."/>
            <person name="LaButti K."/>
            <person name="Andreopoulos B."/>
            <person name="Lipzen A."/>
            <person name="Chen C."/>
            <person name="Yan M."/>
            <person name="Daum C."/>
            <person name="Ng V."/>
            <person name="Clum A."/>
            <person name="Steindorff A."/>
            <person name="Ohm R.A."/>
            <person name="Martin F."/>
            <person name="Silar P."/>
            <person name="Natvig D.O."/>
            <person name="Lalanne C."/>
            <person name="Gautier V."/>
            <person name="Ament-Velasquez S.L."/>
            <person name="Kruys A."/>
            <person name="Hutchinson M.I."/>
            <person name="Powell A.J."/>
            <person name="Barry K."/>
            <person name="Miller A.N."/>
            <person name="Grigoriev I.V."/>
            <person name="Debuchy R."/>
            <person name="Gladieux P."/>
            <person name="Hiltunen Thoren M."/>
            <person name="Johannesson H."/>
        </authorList>
    </citation>
    <scope>NUCLEOTIDE SEQUENCE</scope>
    <source>
        <strain evidence="3">FGSC 1904</strain>
    </source>
</reference>
<evidence type="ECO:0000256" key="1">
    <source>
        <dbReference type="SAM" id="MobiDB-lite"/>
    </source>
</evidence>
<dbReference type="EMBL" id="JAUTDP010000001">
    <property type="protein sequence ID" value="KAK3403193.1"/>
    <property type="molecule type" value="Genomic_DNA"/>
</dbReference>
<gene>
    <name evidence="3" type="ORF">B0T20DRAFT_400264</name>
</gene>
<dbReference type="Proteomes" id="UP001281003">
    <property type="component" value="Unassembled WGS sequence"/>
</dbReference>
<dbReference type="SUPFAM" id="SSF52047">
    <property type="entry name" value="RNI-like"/>
    <property type="match status" value="1"/>
</dbReference>
<dbReference type="SMART" id="SM00256">
    <property type="entry name" value="FBOX"/>
    <property type="match status" value="1"/>
</dbReference>
<evidence type="ECO:0000313" key="4">
    <source>
        <dbReference type="Proteomes" id="UP001281003"/>
    </source>
</evidence>
<sequence>MERYLIKRTPPSGSLKRKASDNPADSTPAPAKRLHIVDSPSQETKYHGDEYDSWKGQVKSAIDQVEARSATRSKEDRIKALGVLLKSVNNCPCKPGSHGPNKACHISQCVAAVYEESPDALYRAAREPCPCGFVWPSCTDVFHICGLDHLAYSLDKEGKHVAAFSTALGLIRLDPAHPMGYCRAAKILRGLTKKQDGWGQDGWGQYEENQTKALALSNILRDSKLDPSHSVRDLIVRFVRSGLYNMEQYRRVKKDSQCHILLRQMASMLGMPESKRDPVEKLPRELLTMIWSQLDTRDLMRCERVNKKWQKLLLSDSVLWNEVSLGRPGKPARFFPRFLNKHKGMRSLTIHDTSYFKMSHDKLEMIMRGLPKLERICLHRRMRLNNPYGPKDVPKLLGGVKGKHLAMLTHLSLDQLDTRTTGQLLALTSTSLQVLDLQGFSGKHLDEIMKQQSWPSLRKLRLKKRDDDADLNIINGQLNLNGLMNLTPYLEELHIEGYGFSFVHFINTHPFDKVPLSDVRPWQNLHSLYLGSVGKHDNLENMVQGAGVLPALPNLRSIEILSDSIHLISYLFTTCDEKGSPLPNIINDLDGTTAESGIASAGWPRLEVFRSRGPISTGILRKALGEAAASGSLKVLELAINSEESMFGTTPRQLDLKNWAFASSSSVRHLGLHHFNWAPHHASFEGKPFIDWLEKFPNVDTVTVAPGRHKDVLPFIGALITHPKIKTLYFDPRGMANPETYEAIQLGMTCGVRLLGLNHGPSNAFDGGGFDGANRDRGQRA</sequence>
<dbReference type="SUPFAM" id="SSF81383">
    <property type="entry name" value="F-box domain"/>
    <property type="match status" value="1"/>
</dbReference>
<evidence type="ECO:0000259" key="2">
    <source>
        <dbReference type="PROSITE" id="PS50181"/>
    </source>
</evidence>
<dbReference type="AlphaFoldDB" id="A0AAE0UGH5"/>
<reference evidence="3" key="2">
    <citation type="submission" date="2023-07" db="EMBL/GenBank/DDBJ databases">
        <authorList>
            <consortium name="Lawrence Berkeley National Laboratory"/>
            <person name="Haridas S."/>
            <person name="Hensen N."/>
            <person name="Bonometti L."/>
            <person name="Westerberg I."/>
            <person name="Brannstrom I.O."/>
            <person name="Guillou S."/>
            <person name="Cros-Aarteil S."/>
            <person name="Calhoun S."/>
            <person name="Kuo A."/>
            <person name="Mondo S."/>
            <person name="Pangilinan J."/>
            <person name="Riley R."/>
            <person name="LaButti K."/>
            <person name="Andreopoulos B."/>
            <person name="Lipzen A."/>
            <person name="Chen C."/>
            <person name="Yanf M."/>
            <person name="Daum C."/>
            <person name="Ng V."/>
            <person name="Clum A."/>
            <person name="Steindorff A."/>
            <person name="Ohm R."/>
            <person name="Martin F."/>
            <person name="Silar P."/>
            <person name="Natvig D."/>
            <person name="Lalanne C."/>
            <person name="Gautier V."/>
            <person name="Ament-velasquez S.L."/>
            <person name="Kruys A."/>
            <person name="Hutchinson M.I."/>
            <person name="Powell A.J."/>
            <person name="Barry K."/>
            <person name="Miller A.N."/>
            <person name="Grigoriev I.V."/>
            <person name="Debuchy R."/>
            <person name="Gladieux P."/>
            <person name="Thoren M.H."/>
            <person name="Johannesson H."/>
        </authorList>
    </citation>
    <scope>NUCLEOTIDE SEQUENCE</scope>
    <source>
        <strain evidence="3">FGSC 1904</strain>
    </source>
</reference>
<dbReference type="InterPro" id="IPR036047">
    <property type="entry name" value="F-box-like_dom_sf"/>
</dbReference>
<evidence type="ECO:0000313" key="3">
    <source>
        <dbReference type="EMBL" id="KAK3403193.1"/>
    </source>
</evidence>
<dbReference type="PROSITE" id="PS50181">
    <property type="entry name" value="FBOX"/>
    <property type="match status" value="1"/>
</dbReference>
<dbReference type="InterPro" id="IPR032675">
    <property type="entry name" value="LRR_dom_sf"/>
</dbReference>
<comment type="caution">
    <text evidence="3">The sequence shown here is derived from an EMBL/GenBank/DDBJ whole genome shotgun (WGS) entry which is preliminary data.</text>
</comment>
<protein>
    <recommendedName>
        <fullName evidence="2">F-box domain-containing protein</fullName>
    </recommendedName>
</protein>
<name>A0AAE0UGH5_SORBR</name>
<feature type="domain" description="F-box" evidence="2">
    <location>
        <begin position="276"/>
        <end position="323"/>
    </location>
</feature>
<proteinExistence type="predicted"/>